<dbReference type="InterPro" id="IPR015943">
    <property type="entry name" value="WD40/YVTN_repeat-like_dom_sf"/>
</dbReference>
<gene>
    <name evidence="3" type="ORF">SORBI_3008G066300</name>
</gene>
<proteinExistence type="predicted"/>
<dbReference type="InParanoid" id="A0A1B6PBV4"/>
<dbReference type="STRING" id="4558.A0A1B6PBV4"/>
<reference evidence="3 4" key="1">
    <citation type="journal article" date="2009" name="Nature">
        <title>The Sorghum bicolor genome and the diversification of grasses.</title>
        <authorList>
            <person name="Paterson A.H."/>
            <person name="Bowers J.E."/>
            <person name="Bruggmann R."/>
            <person name="Dubchak I."/>
            <person name="Grimwood J."/>
            <person name="Gundlach H."/>
            <person name="Haberer G."/>
            <person name="Hellsten U."/>
            <person name="Mitros T."/>
            <person name="Poliakov A."/>
            <person name="Schmutz J."/>
            <person name="Spannagl M."/>
            <person name="Tang H."/>
            <person name="Wang X."/>
            <person name="Wicker T."/>
            <person name="Bharti A.K."/>
            <person name="Chapman J."/>
            <person name="Feltus F.A."/>
            <person name="Gowik U."/>
            <person name="Grigoriev I.V."/>
            <person name="Lyons E."/>
            <person name="Maher C.A."/>
            <person name="Martis M."/>
            <person name="Narechania A."/>
            <person name="Otillar R.P."/>
            <person name="Penning B.W."/>
            <person name="Salamov A.A."/>
            <person name="Wang Y."/>
            <person name="Zhang L."/>
            <person name="Carpita N.C."/>
            <person name="Freeling M."/>
            <person name="Gingle A.R."/>
            <person name="Hash C.T."/>
            <person name="Keller B."/>
            <person name="Klein P."/>
            <person name="Kresovich S."/>
            <person name="McCann M.C."/>
            <person name="Ming R."/>
            <person name="Peterson D.G."/>
            <person name="Mehboob-ur-Rahman"/>
            <person name="Ware D."/>
            <person name="Westhoff P."/>
            <person name="Mayer K.F."/>
            <person name="Messing J."/>
            <person name="Rokhsar D.S."/>
        </authorList>
    </citation>
    <scope>NUCLEOTIDE SEQUENCE [LARGE SCALE GENOMIC DNA]</scope>
    <source>
        <strain evidence="4">cv. BTx623</strain>
    </source>
</reference>
<keyword evidence="1" id="KW-0853">WD repeat</keyword>
<dbReference type="PANTHER" id="PTHR44090:SF1">
    <property type="entry name" value="SUPERKILLER COMPLEX PROTEIN 8"/>
    <property type="match status" value="1"/>
</dbReference>
<evidence type="ECO:0000256" key="2">
    <source>
        <dbReference type="ARBA" id="ARBA00022737"/>
    </source>
</evidence>
<evidence type="ECO:0000256" key="1">
    <source>
        <dbReference type="ARBA" id="ARBA00022574"/>
    </source>
</evidence>
<dbReference type="InterPro" id="IPR036322">
    <property type="entry name" value="WD40_repeat_dom_sf"/>
</dbReference>
<name>A0A1B6PBV4_SORBI</name>
<sequence>MATLSRAPGEAANQAGCTLAVRGRAASARLWHGHAGLGPCPQRPGCPTPCQPGRCARTGVLVGASGRRAFRAPVWPHLAVRVDRAKVALGGPAALATTLGCSLVFLAAHPVGALAAAVSLDSFIRVFDVDTGASVATLEAPPSEVWCVQFHPKAINACETPSEQVHNKLKPAGSKCLCNTKYLRNWIQHVLKEKFVTIKNWIAPPKSTSSYPTLFWSWTCCVVRNISRFIDYQLASRRDILLNR</sequence>
<keyword evidence="4" id="KW-1185">Reference proteome</keyword>
<dbReference type="Gramene" id="KXG23186">
    <property type="protein sequence ID" value="KXG23186"/>
    <property type="gene ID" value="SORBI_3008G066300"/>
</dbReference>
<dbReference type="ExpressionAtlas" id="A0A1B6PBV4">
    <property type="expression patterns" value="baseline and differential"/>
</dbReference>
<organism evidence="3 4">
    <name type="scientific">Sorghum bicolor</name>
    <name type="common">Sorghum</name>
    <name type="synonym">Sorghum vulgare</name>
    <dbReference type="NCBI Taxonomy" id="4558"/>
    <lineage>
        <taxon>Eukaryota</taxon>
        <taxon>Viridiplantae</taxon>
        <taxon>Streptophyta</taxon>
        <taxon>Embryophyta</taxon>
        <taxon>Tracheophyta</taxon>
        <taxon>Spermatophyta</taxon>
        <taxon>Magnoliopsida</taxon>
        <taxon>Liliopsida</taxon>
        <taxon>Poales</taxon>
        <taxon>Poaceae</taxon>
        <taxon>PACMAD clade</taxon>
        <taxon>Panicoideae</taxon>
        <taxon>Andropogonodae</taxon>
        <taxon>Andropogoneae</taxon>
        <taxon>Sorghinae</taxon>
        <taxon>Sorghum</taxon>
    </lineage>
</organism>
<dbReference type="SUPFAM" id="SSF50978">
    <property type="entry name" value="WD40 repeat-like"/>
    <property type="match status" value="1"/>
</dbReference>
<dbReference type="Gene3D" id="2.130.10.10">
    <property type="entry name" value="YVTN repeat-like/Quinoprotein amine dehydrogenase"/>
    <property type="match status" value="1"/>
</dbReference>
<dbReference type="InterPro" id="IPR051510">
    <property type="entry name" value="SKI8"/>
</dbReference>
<dbReference type="AlphaFoldDB" id="A0A1B6PBV4"/>
<reference evidence="4" key="2">
    <citation type="journal article" date="2018" name="Plant J.">
        <title>The Sorghum bicolor reference genome: improved assembly, gene annotations, a transcriptome atlas, and signatures of genome organization.</title>
        <authorList>
            <person name="McCormick R.F."/>
            <person name="Truong S.K."/>
            <person name="Sreedasyam A."/>
            <person name="Jenkins J."/>
            <person name="Shu S."/>
            <person name="Sims D."/>
            <person name="Kennedy M."/>
            <person name="Amirebrahimi M."/>
            <person name="Weers B.D."/>
            <person name="McKinley B."/>
            <person name="Mattison A."/>
            <person name="Morishige D.T."/>
            <person name="Grimwood J."/>
            <person name="Schmutz J."/>
            <person name="Mullet J.E."/>
        </authorList>
    </citation>
    <scope>NUCLEOTIDE SEQUENCE [LARGE SCALE GENOMIC DNA]</scope>
    <source>
        <strain evidence="4">cv. BTx623</strain>
    </source>
</reference>
<dbReference type="Proteomes" id="UP000000768">
    <property type="component" value="Chromosome 8"/>
</dbReference>
<keyword evidence="2" id="KW-0677">Repeat</keyword>
<protein>
    <submittedName>
        <fullName evidence="3">Uncharacterized protein</fullName>
    </submittedName>
</protein>
<accession>A0A1B6PBV4</accession>
<dbReference type="GO" id="GO:0016593">
    <property type="term" value="C:Cdc73/Paf1 complex"/>
    <property type="evidence" value="ECO:0000318"/>
    <property type="project" value="GO_Central"/>
</dbReference>
<evidence type="ECO:0000313" key="3">
    <source>
        <dbReference type="EMBL" id="KXG23186.1"/>
    </source>
</evidence>
<evidence type="ECO:0000313" key="4">
    <source>
        <dbReference type="Proteomes" id="UP000000768"/>
    </source>
</evidence>
<dbReference type="EMBL" id="CM000767">
    <property type="protein sequence ID" value="KXG23186.1"/>
    <property type="molecule type" value="Genomic_DNA"/>
</dbReference>
<dbReference type="PANTHER" id="PTHR44090">
    <property type="entry name" value="WD REPEAT-CONTAINING PROTEIN 61"/>
    <property type="match status" value="1"/>
</dbReference>